<dbReference type="InterPro" id="IPR011330">
    <property type="entry name" value="Glyco_hydro/deAcase_b/a-brl"/>
</dbReference>
<evidence type="ECO:0000256" key="1">
    <source>
        <dbReference type="ARBA" id="ARBA00022723"/>
    </source>
</evidence>
<comment type="caution">
    <text evidence="4">The sequence shown here is derived from an EMBL/GenBank/DDBJ whole genome shotgun (WGS) entry which is preliminary data.</text>
</comment>
<dbReference type="Pfam" id="PF01522">
    <property type="entry name" value="Polysacc_deac_1"/>
    <property type="match status" value="1"/>
</dbReference>
<keyword evidence="1" id="KW-0479">Metal-binding</keyword>
<dbReference type="GO" id="GO:0046872">
    <property type="term" value="F:metal ion binding"/>
    <property type="evidence" value="ECO:0007669"/>
    <property type="project" value="UniProtKB-KW"/>
</dbReference>
<dbReference type="SUPFAM" id="SSF88713">
    <property type="entry name" value="Glycoside hydrolase/deacetylase"/>
    <property type="match status" value="1"/>
</dbReference>
<evidence type="ECO:0000313" key="5">
    <source>
        <dbReference type="Proteomes" id="UP000277871"/>
    </source>
</evidence>
<sequence>MTRPVDAAPTTPVPRPAHTTDCTRAKCIALTFDDGPGPFTSAILDALEKAKARASFFMIGSAITTDPGIVRRMAAAGMGVGNHTWSHPQVTALTPDQVTGEITRQSSAVAAATGHEPFAVRPPYGAFTRSTPHAGLPFVLWDVDTEDWKNLDPTRTTQRALSGAHPGAIVLMHDIHPSTAKALPGIIAALQKQGYTLVTVDELLPGMDPSGSYYSAG</sequence>
<accession>A0A3L9L9S7</accession>
<dbReference type="GO" id="GO:0016810">
    <property type="term" value="F:hydrolase activity, acting on carbon-nitrogen (but not peptide) bonds"/>
    <property type="evidence" value="ECO:0007669"/>
    <property type="project" value="InterPro"/>
</dbReference>
<evidence type="ECO:0000259" key="3">
    <source>
        <dbReference type="PROSITE" id="PS51677"/>
    </source>
</evidence>
<dbReference type="GO" id="GO:0016020">
    <property type="term" value="C:membrane"/>
    <property type="evidence" value="ECO:0007669"/>
    <property type="project" value="TreeGrafter"/>
</dbReference>
<dbReference type="PANTHER" id="PTHR10587">
    <property type="entry name" value="GLYCOSYL TRANSFERASE-RELATED"/>
    <property type="match status" value="1"/>
</dbReference>
<dbReference type="EMBL" id="RDEX01000001">
    <property type="protein sequence ID" value="RLY95138.1"/>
    <property type="molecule type" value="Genomic_DNA"/>
</dbReference>
<dbReference type="GO" id="GO:0005975">
    <property type="term" value="P:carbohydrate metabolic process"/>
    <property type="evidence" value="ECO:0007669"/>
    <property type="project" value="InterPro"/>
</dbReference>
<dbReference type="PROSITE" id="PS51677">
    <property type="entry name" value="NODB"/>
    <property type="match status" value="1"/>
</dbReference>
<dbReference type="Proteomes" id="UP000277871">
    <property type="component" value="Unassembled WGS sequence"/>
</dbReference>
<name>A0A3L9L9S7_9MICC</name>
<evidence type="ECO:0000313" key="4">
    <source>
        <dbReference type="EMBL" id="RLY95138.1"/>
    </source>
</evidence>
<gene>
    <name evidence="4" type="ORF">EAE32_02715</name>
</gene>
<organism evidence="4 5">
    <name type="scientific">Kocuria tytonicola</name>
    <dbReference type="NCBI Taxonomy" id="2055946"/>
    <lineage>
        <taxon>Bacteria</taxon>
        <taxon>Bacillati</taxon>
        <taxon>Actinomycetota</taxon>
        <taxon>Actinomycetes</taxon>
        <taxon>Micrococcales</taxon>
        <taxon>Micrococcaceae</taxon>
        <taxon>Kocuria</taxon>
    </lineage>
</organism>
<keyword evidence="2 4" id="KW-0378">Hydrolase</keyword>
<feature type="domain" description="NodB homology" evidence="3">
    <location>
        <begin position="26"/>
        <end position="198"/>
    </location>
</feature>
<dbReference type="InterPro" id="IPR050248">
    <property type="entry name" value="Polysacc_deacetylase_ArnD"/>
</dbReference>
<dbReference type="AlphaFoldDB" id="A0A3L9L9S7"/>
<evidence type="ECO:0000256" key="2">
    <source>
        <dbReference type="ARBA" id="ARBA00022801"/>
    </source>
</evidence>
<dbReference type="InterPro" id="IPR002509">
    <property type="entry name" value="NODB_dom"/>
</dbReference>
<dbReference type="PANTHER" id="PTHR10587:SF133">
    <property type="entry name" value="CHITIN DEACETYLASE 1-RELATED"/>
    <property type="match status" value="1"/>
</dbReference>
<dbReference type="Gene3D" id="3.20.20.370">
    <property type="entry name" value="Glycoside hydrolase/deacetylase"/>
    <property type="match status" value="1"/>
</dbReference>
<reference evidence="4 5" key="1">
    <citation type="submission" date="2018-10" db="EMBL/GenBank/DDBJ databases">
        <title>Kocuria tytonicola, new bacteria from the preen glands of American barn owls (Tyto furcata).</title>
        <authorList>
            <person name="Braun M.S."/>
            <person name="Wang E."/>
            <person name="Zimmermann S."/>
            <person name="Boutin S."/>
            <person name="Wagner H."/>
            <person name="Wink M."/>
        </authorList>
    </citation>
    <scope>NUCLEOTIDE SEQUENCE [LARGE SCALE GENOMIC DNA]</scope>
    <source>
        <strain evidence="4 5">473</strain>
    </source>
</reference>
<keyword evidence="5" id="KW-1185">Reference proteome</keyword>
<proteinExistence type="predicted"/>
<protein>
    <submittedName>
        <fullName evidence="4">Hydrolase</fullName>
    </submittedName>
</protein>